<feature type="compositionally biased region" description="Acidic residues" evidence="1">
    <location>
        <begin position="141"/>
        <end position="160"/>
    </location>
</feature>
<evidence type="ECO:0000313" key="4">
    <source>
        <dbReference type="Proteomes" id="UP000594262"/>
    </source>
</evidence>
<dbReference type="EnsemblMetazoa" id="CLYHEMT021950.1">
    <property type="protein sequence ID" value="CLYHEMP021950.1"/>
    <property type="gene ID" value="CLYHEMG021950"/>
</dbReference>
<keyword evidence="2" id="KW-0812">Transmembrane</keyword>
<protein>
    <submittedName>
        <fullName evidence="3">Uncharacterized protein</fullName>
    </submittedName>
</protein>
<evidence type="ECO:0000313" key="3">
    <source>
        <dbReference type="EnsemblMetazoa" id="CLYHEMP021950.1"/>
    </source>
</evidence>
<evidence type="ECO:0000256" key="1">
    <source>
        <dbReference type="SAM" id="MobiDB-lite"/>
    </source>
</evidence>
<organism evidence="3 4">
    <name type="scientific">Clytia hemisphaerica</name>
    <dbReference type="NCBI Taxonomy" id="252671"/>
    <lineage>
        <taxon>Eukaryota</taxon>
        <taxon>Metazoa</taxon>
        <taxon>Cnidaria</taxon>
        <taxon>Hydrozoa</taxon>
        <taxon>Hydroidolina</taxon>
        <taxon>Leptothecata</taxon>
        <taxon>Obeliida</taxon>
        <taxon>Clytiidae</taxon>
        <taxon>Clytia</taxon>
    </lineage>
</organism>
<dbReference type="AlphaFoldDB" id="A0A7M5XGI0"/>
<keyword evidence="4" id="KW-1185">Reference proteome</keyword>
<proteinExistence type="predicted"/>
<accession>A0A7M5XGI0</accession>
<feature type="region of interest" description="Disordered" evidence="1">
    <location>
        <begin position="42"/>
        <end position="63"/>
    </location>
</feature>
<feature type="compositionally biased region" description="Basic and acidic residues" evidence="1">
    <location>
        <begin position="123"/>
        <end position="140"/>
    </location>
</feature>
<feature type="region of interest" description="Disordered" evidence="1">
    <location>
        <begin position="123"/>
        <end position="167"/>
    </location>
</feature>
<keyword evidence="2" id="KW-1133">Transmembrane helix</keyword>
<name>A0A7M5XGI0_9CNID</name>
<sequence>MDSKKMKEKGYVSRKKCPHCKVEVNAAAKQCKDCNKKIEKKKIKPKQNVSNNPSRTKSQIKRRIDDLHRLDKQDVLVIYHWETPKRRYLRFESSDGDMAKVVAKNGTLSHLRRVFLHLIDEARKERTPGEKEQQEDKKGEDQEEDDEERVDDEEEDDEEEERRRRKKKRTYQWWTSKSPIVMMMMTTTISGGLLSLLNHFKAIQRFHLL</sequence>
<dbReference type="Proteomes" id="UP000594262">
    <property type="component" value="Unplaced"/>
</dbReference>
<reference evidence="3" key="1">
    <citation type="submission" date="2021-01" db="UniProtKB">
        <authorList>
            <consortium name="EnsemblMetazoa"/>
        </authorList>
    </citation>
    <scope>IDENTIFICATION</scope>
</reference>
<keyword evidence="2" id="KW-0472">Membrane</keyword>
<evidence type="ECO:0000256" key="2">
    <source>
        <dbReference type="SAM" id="Phobius"/>
    </source>
</evidence>
<feature type="transmembrane region" description="Helical" evidence="2">
    <location>
        <begin position="173"/>
        <end position="197"/>
    </location>
</feature>